<evidence type="ECO:0000313" key="2">
    <source>
        <dbReference type="EMBL" id="GGH16808.1"/>
    </source>
</evidence>
<keyword evidence="1" id="KW-0472">Membrane</keyword>
<evidence type="ECO:0000313" key="3">
    <source>
        <dbReference type="Proteomes" id="UP000603912"/>
    </source>
</evidence>
<feature type="transmembrane region" description="Helical" evidence="1">
    <location>
        <begin position="93"/>
        <end position="111"/>
    </location>
</feature>
<feature type="transmembrane region" description="Helical" evidence="1">
    <location>
        <begin position="69"/>
        <end position="87"/>
    </location>
</feature>
<reference evidence="2" key="2">
    <citation type="submission" date="2020-09" db="EMBL/GenBank/DDBJ databases">
        <authorList>
            <person name="Sun Q."/>
            <person name="Zhou Y."/>
        </authorList>
    </citation>
    <scope>NUCLEOTIDE SEQUENCE</scope>
    <source>
        <strain evidence="2">CGMCC 1.12214</strain>
    </source>
</reference>
<dbReference type="EMBL" id="BMES01000001">
    <property type="protein sequence ID" value="GGH16808.1"/>
    <property type="molecule type" value="Genomic_DNA"/>
</dbReference>
<keyword evidence="1" id="KW-1133">Transmembrane helix</keyword>
<name>A0A917I693_9HYPH</name>
<dbReference type="InterPro" id="IPR046161">
    <property type="entry name" value="DUF6163"/>
</dbReference>
<gene>
    <name evidence="2" type="ORF">GCM10007036_17790</name>
</gene>
<sequence>MNVEQHRSQALPETAARRTIAWDWVLVIFMRLMAALWLVKGLSYWVTLLGIAIPGVATFESLPPPARAVVVVFAVLDLVAAVGLWLTSTWGGVMWLLAVMSHLLIGSVAPLGSHLLGVGGVVAEASAVVAYIVFSWLAAREA</sequence>
<organism evidence="2 3">
    <name type="scientific">Alsobacter metallidurans</name>
    <dbReference type="NCBI Taxonomy" id="340221"/>
    <lineage>
        <taxon>Bacteria</taxon>
        <taxon>Pseudomonadati</taxon>
        <taxon>Pseudomonadota</taxon>
        <taxon>Alphaproteobacteria</taxon>
        <taxon>Hyphomicrobiales</taxon>
        <taxon>Alsobacteraceae</taxon>
        <taxon>Alsobacter</taxon>
    </lineage>
</organism>
<evidence type="ECO:0000256" key="1">
    <source>
        <dbReference type="SAM" id="Phobius"/>
    </source>
</evidence>
<dbReference type="AlphaFoldDB" id="A0A917I693"/>
<dbReference type="RefSeq" id="WP_188517273.1">
    <property type="nucleotide sequence ID" value="NZ_BMES01000001.1"/>
</dbReference>
<feature type="transmembrane region" description="Helical" evidence="1">
    <location>
        <begin position="20"/>
        <end position="38"/>
    </location>
</feature>
<keyword evidence="3" id="KW-1185">Reference proteome</keyword>
<reference evidence="2" key="1">
    <citation type="journal article" date="2014" name="Int. J. Syst. Evol. Microbiol.">
        <title>Complete genome sequence of Corynebacterium casei LMG S-19264T (=DSM 44701T), isolated from a smear-ripened cheese.</title>
        <authorList>
            <consortium name="US DOE Joint Genome Institute (JGI-PGF)"/>
            <person name="Walter F."/>
            <person name="Albersmeier A."/>
            <person name="Kalinowski J."/>
            <person name="Ruckert C."/>
        </authorList>
    </citation>
    <scope>NUCLEOTIDE SEQUENCE</scope>
    <source>
        <strain evidence="2">CGMCC 1.12214</strain>
    </source>
</reference>
<proteinExistence type="predicted"/>
<accession>A0A917I693</accession>
<keyword evidence="1" id="KW-0812">Transmembrane</keyword>
<dbReference type="Pfam" id="PF19660">
    <property type="entry name" value="DUF6163"/>
    <property type="match status" value="1"/>
</dbReference>
<protein>
    <submittedName>
        <fullName evidence="2">Uncharacterized protein</fullName>
    </submittedName>
</protein>
<dbReference type="Proteomes" id="UP000603912">
    <property type="component" value="Unassembled WGS sequence"/>
</dbReference>
<feature type="transmembrane region" description="Helical" evidence="1">
    <location>
        <begin position="118"/>
        <end position="139"/>
    </location>
</feature>
<comment type="caution">
    <text evidence="2">The sequence shown here is derived from an EMBL/GenBank/DDBJ whole genome shotgun (WGS) entry which is preliminary data.</text>
</comment>